<dbReference type="Proteomes" id="UP001628156">
    <property type="component" value="Unassembled WGS sequence"/>
</dbReference>
<name>A0ABQ0DNH3_9EUKA</name>
<gene>
    <name evidence="2" type="ORF">ENUP19_0198G0015</name>
</gene>
<dbReference type="Gene3D" id="3.30.470.20">
    <property type="entry name" value="ATP-grasp fold, B domain"/>
    <property type="match status" value="1"/>
</dbReference>
<dbReference type="Pfam" id="PF25556">
    <property type="entry name" value="SET_TTL"/>
    <property type="match status" value="1"/>
</dbReference>
<dbReference type="InterPro" id="IPR027749">
    <property type="entry name" value="TTLL12"/>
</dbReference>
<protein>
    <recommendedName>
        <fullName evidence="1">Tubulin--tyrosine ligase-like protein 12 SET-like domain-containing protein</fullName>
    </recommendedName>
</protein>
<reference evidence="2 3" key="1">
    <citation type="journal article" date="2019" name="PLoS Negl. Trop. Dis.">
        <title>Whole genome sequencing of Entamoeba nuttalli reveals mammalian host-related molecular signatures and a novel octapeptide-repeat surface protein.</title>
        <authorList>
            <person name="Tanaka M."/>
            <person name="Makiuchi T."/>
            <person name="Komiyama T."/>
            <person name="Shiina T."/>
            <person name="Osaki K."/>
            <person name="Tachibana H."/>
        </authorList>
    </citation>
    <scope>NUCLEOTIDE SEQUENCE [LARGE SCALE GENOMIC DNA]</scope>
    <source>
        <strain evidence="2 3">P19-061405</strain>
    </source>
</reference>
<proteinExistence type="predicted"/>
<evidence type="ECO:0000259" key="1">
    <source>
        <dbReference type="Pfam" id="PF25556"/>
    </source>
</evidence>
<keyword evidence="3" id="KW-1185">Reference proteome</keyword>
<dbReference type="PANTHER" id="PTHR46088">
    <property type="entry name" value="TUBULIN--TYROSINE LIGASE-LIKE PROTEIN 12"/>
    <property type="match status" value="1"/>
</dbReference>
<dbReference type="EMBL" id="BAAFRS010000198">
    <property type="protein sequence ID" value="GAB1224396.1"/>
    <property type="molecule type" value="Genomic_DNA"/>
</dbReference>
<evidence type="ECO:0000313" key="3">
    <source>
        <dbReference type="Proteomes" id="UP001628156"/>
    </source>
</evidence>
<dbReference type="PROSITE" id="PS51221">
    <property type="entry name" value="TTL"/>
    <property type="match status" value="1"/>
</dbReference>
<comment type="caution">
    <text evidence="2">The sequence shown here is derived from an EMBL/GenBank/DDBJ whole genome shotgun (WGS) entry which is preliminary data.</text>
</comment>
<dbReference type="Pfam" id="PF03133">
    <property type="entry name" value="TTL"/>
    <property type="match status" value="1"/>
</dbReference>
<dbReference type="InterPro" id="IPR004344">
    <property type="entry name" value="TTL/TTLL_fam"/>
</dbReference>
<accession>A0ABQ0DNH3</accession>
<feature type="domain" description="Tubulin--tyrosine ligase-like protein 12 SET-like" evidence="1">
    <location>
        <begin position="69"/>
        <end position="206"/>
    </location>
</feature>
<dbReference type="PANTHER" id="PTHR46088:SF1">
    <property type="entry name" value="TUBULIN--TYROSINE LIGASE-LIKE PROTEIN 12"/>
    <property type="match status" value="1"/>
</dbReference>
<evidence type="ECO:0000313" key="2">
    <source>
        <dbReference type="EMBL" id="GAB1224396.1"/>
    </source>
</evidence>
<dbReference type="InterPro" id="IPR057954">
    <property type="entry name" value="SET_TTL12"/>
</dbReference>
<organism evidence="2 3">
    <name type="scientific">Entamoeba nuttalli</name>
    <dbReference type="NCBI Taxonomy" id="412467"/>
    <lineage>
        <taxon>Eukaryota</taxon>
        <taxon>Amoebozoa</taxon>
        <taxon>Evosea</taxon>
        <taxon>Archamoebae</taxon>
        <taxon>Mastigamoebida</taxon>
        <taxon>Entamoebidae</taxon>
        <taxon>Entamoeba</taxon>
    </lineage>
</organism>
<sequence length="593" mass="70317">MQDITTEAVFFMQSHQEQFKRLGIPSNLVIPLYHKLVEQIFDAGKVFQFCEMPEGIVPENGRKSPFGLLCIKEEGIEANSDIFLIEHHFTAEREDAMMAIAKNPQILVEYEELFGINSDDADPATRLQRFYDLMWEYNFSLRLRSEEENKEKCLWYLLDNVGISIIYSKTPNCKLIPFYFIPTETFYTLLLPIQKIEYAEMISCDYLTPLQLLPDEYTAIPLRNRFIEAQEVVDEMIKSYEKKEIIEENKLAESYQIKQQEYISSPSKIYSQNDLIKKYLTISPFEHTEIINESDGIFLLNSLEDEEIEIFKGTNVYIDQFEGENSLTINKELYHTLKLAYGKEYIKIIPETFDFSNLEEVKEFVITYFKREKEGMDNYWIIKPITRTEGNRNGIFNNINAIIKIANSIPCIISKYIIEPLLINERKFELRFIVLMKYDVMWKSQKPDIYLYDRFWSHFTTNTFNLDDLNDYERHFTSKKYGNKINTMDHIDFIKQFNEKYGEECKWENLKEKIEILISRTFDAGIQTHKYKFEVNSCAIYGVDVMVDSHFNPILHQIKFQPDCTDACEDDNEFYNKIFTCFFKEQCNAKQIY</sequence>